<dbReference type="GO" id="GO:0008168">
    <property type="term" value="F:methyltransferase activity"/>
    <property type="evidence" value="ECO:0007669"/>
    <property type="project" value="UniProtKB-KW"/>
</dbReference>
<dbReference type="Gene3D" id="3.40.50.150">
    <property type="entry name" value="Vaccinia Virus protein VP39"/>
    <property type="match status" value="1"/>
</dbReference>
<keyword evidence="1" id="KW-0808">Transferase</keyword>
<evidence type="ECO:0000313" key="1">
    <source>
        <dbReference type="EMBL" id="MBS2100365.1"/>
    </source>
</evidence>
<proteinExistence type="predicted"/>
<dbReference type="Proteomes" id="UP000708576">
    <property type="component" value="Unassembled WGS sequence"/>
</dbReference>
<dbReference type="GO" id="GO:0032259">
    <property type="term" value="P:methylation"/>
    <property type="evidence" value="ECO:0007669"/>
    <property type="project" value="UniProtKB-KW"/>
</dbReference>
<evidence type="ECO:0000313" key="2">
    <source>
        <dbReference type="Proteomes" id="UP000708576"/>
    </source>
</evidence>
<dbReference type="CDD" id="cd02440">
    <property type="entry name" value="AdoMet_MTases"/>
    <property type="match status" value="1"/>
</dbReference>
<dbReference type="RefSeq" id="WP_212218055.1">
    <property type="nucleotide sequence ID" value="NZ_JAGUCO010000021.1"/>
</dbReference>
<keyword evidence="2" id="KW-1185">Reference proteome</keyword>
<comment type="caution">
    <text evidence="1">The sequence shown here is derived from an EMBL/GenBank/DDBJ whole genome shotgun (WGS) entry which is preliminary data.</text>
</comment>
<protein>
    <submittedName>
        <fullName evidence="1">Class I SAM-dependent methyltransferase</fullName>
    </submittedName>
</protein>
<gene>
    <name evidence="1" type="ORF">KEM10_18920</name>
</gene>
<dbReference type="PANTHER" id="PTHR43836">
    <property type="entry name" value="CATECHOL O-METHYLTRANSFERASE 1-RELATED"/>
    <property type="match status" value="1"/>
</dbReference>
<name>A0ABS5JZN0_9BACT</name>
<dbReference type="SUPFAM" id="SSF53335">
    <property type="entry name" value="S-adenosyl-L-methionine-dependent methyltransferases"/>
    <property type="match status" value="1"/>
</dbReference>
<organism evidence="1 2">
    <name type="scientific">Carboxylicivirga linearis</name>
    <dbReference type="NCBI Taxonomy" id="1628157"/>
    <lineage>
        <taxon>Bacteria</taxon>
        <taxon>Pseudomonadati</taxon>
        <taxon>Bacteroidota</taxon>
        <taxon>Bacteroidia</taxon>
        <taxon>Marinilabiliales</taxon>
        <taxon>Marinilabiliaceae</taxon>
        <taxon>Carboxylicivirga</taxon>
    </lineage>
</organism>
<keyword evidence="1" id="KW-0489">Methyltransferase</keyword>
<dbReference type="PANTHER" id="PTHR43836:SF2">
    <property type="entry name" value="CATECHOL O-METHYLTRANSFERASE 1-RELATED"/>
    <property type="match status" value="1"/>
</dbReference>
<reference evidence="1 2" key="1">
    <citation type="journal article" date="2015" name="Int. J. Syst. Evol. Microbiol.">
        <title>Carboxylicivirga linearis sp. nov., isolated from a sea cucumber culture pond.</title>
        <authorList>
            <person name="Wang F.Q."/>
            <person name="Zhou Y.X."/>
            <person name="Lin X.Z."/>
            <person name="Chen G.J."/>
            <person name="Du Z.J."/>
        </authorList>
    </citation>
    <scope>NUCLEOTIDE SEQUENCE [LARGE SCALE GENOMIC DNA]</scope>
    <source>
        <strain evidence="1 2">FB218</strain>
    </source>
</reference>
<sequence>MNYFLVKSYIKYRFTARFKKGHGVHSPFVFDLVRELIYCKWPFYAFNVINAYRKKLNLSQQTIQMADYGAGSTAFGSHERKISDIAAKSSINRKYGEVLFRMVHRFKPRNIIELGSSLGISTCYLTMPDKGCKVYSIEGCENTAQIARKTMADVHCSNVEIINGQFQDVLPELVSSIDQLDFVFFDGHHEKNATIDYFNMCLLKAWNNTVFVFDDIHWSKGMEEAWNIITNHPSVTVSIDLFQLGIVFFRKECKKQHFVVKY</sequence>
<dbReference type="Pfam" id="PF13578">
    <property type="entry name" value="Methyltransf_24"/>
    <property type="match status" value="1"/>
</dbReference>
<dbReference type="EMBL" id="JAGUCO010000021">
    <property type="protein sequence ID" value="MBS2100365.1"/>
    <property type="molecule type" value="Genomic_DNA"/>
</dbReference>
<accession>A0ABS5JZN0</accession>
<dbReference type="InterPro" id="IPR029063">
    <property type="entry name" value="SAM-dependent_MTases_sf"/>
</dbReference>